<evidence type="ECO:0000259" key="2">
    <source>
        <dbReference type="Pfam" id="PF14086"/>
    </source>
</evidence>
<dbReference type="EMBL" id="CZQC01000001">
    <property type="protein sequence ID" value="CUS40025.1"/>
    <property type="molecule type" value="Genomic_DNA"/>
</dbReference>
<dbReference type="Pfam" id="PF14086">
    <property type="entry name" value="DUF4266"/>
    <property type="match status" value="1"/>
</dbReference>
<gene>
    <name evidence="3" type="ORF">MGWOODY_Tha2096</name>
</gene>
<sequence>MAWDIDGQKAAFDRHINFSKEGSSGGGQAVGGGCGCN</sequence>
<dbReference type="InterPro" id="IPR025362">
    <property type="entry name" value="DUF4266"/>
</dbReference>
<accession>A0A160T7T1</accession>
<feature type="compositionally biased region" description="Gly residues" evidence="1">
    <location>
        <begin position="23"/>
        <end position="37"/>
    </location>
</feature>
<feature type="domain" description="DUF4266" evidence="2">
    <location>
        <begin position="1"/>
        <end position="37"/>
    </location>
</feature>
<protein>
    <recommendedName>
        <fullName evidence="2">DUF4266 domain-containing protein</fullName>
    </recommendedName>
</protein>
<organism evidence="3">
    <name type="scientific">hydrothermal vent metagenome</name>
    <dbReference type="NCBI Taxonomy" id="652676"/>
    <lineage>
        <taxon>unclassified sequences</taxon>
        <taxon>metagenomes</taxon>
        <taxon>ecological metagenomes</taxon>
    </lineage>
</organism>
<feature type="region of interest" description="Disordered" evidence="1">
    <location>
        <begin position="18"/>
        <end position="37"/>
    </location>
</feature>
<dbReference type="AlphaFoldDB" id="A0A160T7T1"/>
<reference evidence="3" key="1">
    <citation type="submission" date="2015-10" db="EMBL/GenBank/DDBJ databases">
        <authorList>
            <person name="Gilbert D.G."/>
        </authorList>
    </citation>
    <scope>NUCLEOTIDE SEQUENCE</scope>
</reference>
<proteinExistence type="predicted"/>
<name>A0A160T7T1_9ZZZZ</name>
<evidence type="ECO:0000256" key="1">
    <source>
        <dbReference type="SAM" id="MobiDB-lite"/>
    </source>
</evidence>
<evidence type="ECO:0000313" key="3">
    <source>
        <dbReference type="EMBL" id="CUS40025.1"/>
    </source>
</evidence>